<evidence type="ECO:0000313" key="20">
    <source>
        <dbReference type="EMBL" id="RGQ70861.1"/>
    </source>
</evidence>
<evidence type="ECO:0000313" key="18">
    <source>
        <dbReference type="EMBL" id="PLT88744.1"/>
    </source>
</evidence>
<evidence type="ECO:0000313" key="10">
    <source>
        <dbReference type="EMBL" id="MDB8738643.1"/>
    </source>
</evidence>
<evidence type="ECO:0000313" key="38">
    <source>
        <dbReference type="Proteomes" id="UP000286137"/>
    </source>
</evidence>
<dbReference type="InterPro" id="IPR000524">
    <property type="entry name" value="Tscrpt_reg_HTH_GntR"/>
</dbReference>
<dbReference type="EMBL" id="QRIS01000003">
    <property type="protein sequence ID" value="RHG87915.1"/>
    <property type="molecule type" value="Genomic_DNA"/>
</dbReference>
<evidence type="ECO:0000313" key="16">
    <source>
        <dbReference type="EMBL" id="PLT74826.1"/>
    </source>
</evidence>
<keyword evidence="1" id="KW-0805">Transcription regulation</keyword>
<evidence type="ECO:0000313" key="21">
    <source>
        <dbReference type="EMBL" id="RGT40582.1"/>
    </source>
</evidence>
<dbReference type="Proteomes" id="UP000235093">
    <property type="component" value="Unassembled WGS sequence"/>
</dbReference>
<dbReference type="Proteomes" id="UP001297370">
    <property type="component" value="Unassembled WGS sequence"/>
</dbReference>
<dbReference type="Proteomes" id="UP000234849">
    <property type="component" value="Unassembled WGS sequence"/>
</dbReference>
<dbReference type="STRING" id="33038.GCA_900067245_03053"/>
<evidence type="ECO:0000313" key="37">
    <source>
        <dbReference type="Proteomes" id="UP000285697"/>
    </source>
</evidence>
<dbReference type="InterPro" id="IPR036390">
    <property type="entry name" value="WH_DNA-bd_sf"/>
</dbReference>
<dbReference type="Proteomes" id="UP000284472">
    <property type="component" value="Unassembled WGS sequence"/>
</dbReference>
<dbReference type="EMBL" id="NIHM01000011">
    <property type="protein sequence ID" value="PLT54772.1"/>
    <property type="molecule type" value="Genomic_DNA"/>
</dbReference>
<dbReference type="RefSeq" id="WP_009244417.1">
    <property type="nucleotide sequence ID" value="NZ_AP031446.1"/>
</dbReference>
<dbReference type="EMBL" id="JAQMLR010000006">
    <property type="protein sequence ID" value="MDB8738643.1"/>
    <property type="molecule type" value="Genomic_DNA"/>
</dbReference>
<evidence type="ECO:0000313" key="12">
    <source>
        <dbReference type="EMBL" id="NSI19291.1"/>
    </source>
</evidence>
<dbReference type="Proteomes" id="UP000283992">
    <property type="component" value="Unassembled WGS sequence"/>
</dbReference>
<protein>
    <submittedName>
        <fullName evidence="26">GntR family transcriptional regulator</fullName>
    </submittedName>
</protein>
<reference evidence="31 32" key="2">
    <citation type="submission" date="2018-08" db="EMBL/GenBank/DDBJ databases">
        <title>A genome reference for cultivated species of the human gut microbiota.</title>
        <authorList>
            <person name="Zou Y."/>
            <person name="Xue W."/>
            <person name="Luo G."/>
        </authorList>
    </citation>
    <scope>NUCLEOTIDE SEQUENCE [LARGE SCALE GENOMIC DNA]</scope>
    <source>
        <strain evidence="21 32">AF19-16AC</strain>
        <strain evidence="20 38">AF27-4BH</strain>
        <strain evidence="26 36">AF33-12</strain>
        <strain evidence="25 34">AM12-54</strain>
        <strain evidence="24 33">AM21-18</strain>
        <strain evidence="23 37">AM22-7AC</strain>
        <strain evidence="22 35">AM32-6</strain>
        <strain evidence="19 31">TF01-20-2</strain>
    </source>
</reference>
<dbReference type="EMBL" id="NIHW01000004">
    <property type="protein sequence ID" value="PLT88744.1"/>
    <property type="molecule type" value="Genomic_DNA"/>
</dbReference>
<reference evidence="8" key="8">
    <citation type="submission" date="2022-12" db="EMBL/GenBank/DDBJ databases">
        <title>Genome of R. gnavus strain RSHDN_123.</title>
        <authorList>
            <person name="Abdugheni R."/>
        </authorList>
    </citation>
    <scope>NUCLEOTIDE SEQUENCE</scope>
    <source>
        <strain evidence="8">RSHDN_123</strain>
    </source>
</reference>
<dbReference type="Proteomes" id="UP001148455">
    <property type="component" value="Unassembled WGS sequence"/>
</dbReference>
<evidence type="ECO:0000313" key="23">
    <source>
        <dbReference type="EMBL" id="RHG20772.1"/>
    </source>
</evidence>
<sequence length="255" mass="29384">MSTQKLRVKSLSGQAKEAILQYIEEMDLKTDNKLPREEALAEMLGVSRITIRQALNDLAAEGIIFRRQGRGTFVNVDSLNIKVTFSPCMELTQMIKKSGYAPSVRLLNIQKVKREEEICSLLQMQPDEQLVVAEKLFLADDKICAFCRDYFGMNLIGGEEAFDMFSKYEDSIYKYIYELSGEKAQWDKVEIDTVNPAEIAGLKKYVSVKELGLSPYLYLKTLNYSEKDKPLVYANEYFNTEIIKFNLIRQKNIQY</sequence>
<dbReference type="EMBL" id="QRTJ01000002">
    <property type="protein sequence ID" value="RGQ70861.1"/>
    <property type="molecule type" value="Genomic_DNA"/>
</dbReference>
<evidence type="ECO:0000313" key="29">
    <source>
        <dbReference type="Proteomes" id="UP000234891"/>
    </source>
</evidence>
<evidence type="ECO:0000313" key="35">
    <source>
        <dbReference type="Proteomes" id="UP000284472"/>
    </source>
</evidence>
<dbReference type="EMBL" id="NIHT01000007">
    <property type="protein sequence ID" value="PLT76105.1"/>
    <property type="molecule type" value="Genomic_DNA"/>
</dbReference>
<dbReference type="Proteomes" id="UP001211731">
    <property type="component" value="Unassembled WGS sequence"/>
</dbReference>
<evidence type="ECO:0000313" key="33">
    <source>
        <dbReference type="Proteomes" id="UP000283981"/>
    </source>
</evidence>
<dbReference type="Proteomes" id="UP001212160">
    <property type="component" value="Unassembled WGS sequence"/>
</dbReference>
<dbReference type="PANTHER" id="PTHR44846:SF17">
    <property type="entry name" value="GNTR-FAMILY TRANSCRIPTIONAL REGULATOR"/>
    <property type="match status" value="1"/>
</dbReference>
<organism evidence="26 36">
    <name type="scientific">Mediterraneibacter gnavus</name>
    <name type="common">Ruminococcus gnavus</name>
    <dbReference type="NCBI Taxonomy" id="33038"/>
    <lineage>
        <taxon>Bacteria</taxon>
        <taxon>Bacillati</taxon>
        <taxon>Bacillota</taxon>
        <taxon>Clostridia</taxon>
        <taxon>Lachnospirales</taxon>
        <taxon>Lachnospiraceae</taxon>
        <taxon>Mediterraneibacter</taxon>
    </lineage>
</organism>
<dbReference type="EMBL" id="QSSX01000008">
    <property type="protein sequence ID" value="RGM24192.1"/>
    <property type="molecule type" value="Genomic_DNA"/>
</dbReference>
<reference evidence="27 28" key="1">
    <citation type="journal article" date="2017" name="Genome Med.">
        <title>A novel Ruminococcus gnavus clade enriched in inflammatory bowel disease patients.</title>
        <authorList>
            <person name="Hall A.B."/>
            <person name="Yassour M."/>
            <person name="Sauk J."/>
            <person name="Garner A."/>
            <person name="Jiang X."/>
            <person name="Arthur T."/>
            <person name="Lagoudas G.K."/>
            <person name="Vatanen T."/>
            <person name="Fornelos N."/>
            <person name="Wilson R."/>
            <person name="Bertha M."/>
            <person name="Cohen M."/>
            <person name="Garber J."/>
            <person name="Khalili H."/>
            <person name="Gevers D."/>
            <person name="Ananthakrishnan A.N."/>
            <person name="Kugathasan S."/>
            <person name="Lander E.S."/>
            <person name="Blainey P."/>
            <person name="Vlamakis H."/>
            <person name="Xavier R.J."/>
            <person name="Huttenhower C."/>
        </authorList>
    </citation>
    <scope>NUCLEOTIDE SEQUENCE [LARGE SCALE GENOMIC DNA]</scope>
    <source>
        <strain evidence="15 28">RJX1118</strain>
        <strain evidence="16 29">RJX1124</strain>
        <strain evidence="17 30">RJX1125</strain>
        <strain evidence="18 27">RJX1128</strain>
    </source>
</reference>
<dbReference type="EMBL" id="JAQMLA010000007">
    <property type="protein sequence ID" value="MDB8685778.1"/>
    <property type="molecule type" value="Genomic_DNA"/>
</dbReference>
<evidence type="ECO:0000313" key="26">
    <source>
        <dbReference type="EMBL" id="RHM73606.1"/>
    </source>
</evidence>
<dbReference type="PANTHER" id="PTHR44846">
    <property type="entry name" value="MANNOSYL-D-GLYCERATE TRANSPORT/METABOLISM SYSTEM REPRESSOR MNGR-RELATED"/>
    <property type="match status" value="1"/>
</dbReference>
<reference evidence="9" key="9">
    <citation type="submission" date="2023-01" db="EMBL/GenBank/DDBJ databases">
        <title>Human gut microbiome strain richness.</title>
        <authorList>
            <person name="Chen-Liaw A."/>
        </authorList>
    </citation>
    <scope>NUCLEOTIDE SEQUENCE</scope>
    <source>
        <strain evidence="10">1001217st1_A9_1001217B_191108</strain>
        <strain evidence="9">RTP21484st1_H11_RTP21484_190118</strain>
    </source>
</reference>
<dbReference type="InterPro" id="IPR036388">
    <property type="entry name" value="WH-like_DNA-bd_sf"/>
</dbReference>
<evidence type="ECO:0000313" key="30">
    <source>
        <dbReference type="Proteomes" id="UP000235093"/>
    </source>
</evidence>
<dbReference type="Proteomes" id="UP000234840">
    <property type="component" value="Unassembled WGS sequence"/>
</dbReference>
<reference evidence="12" key="4">
    <citation type="submission" date="2020-02" db="EMBL/GenBank/DDBJ databases">
        <authorList>
            <person name="Littmann E."/>
            <person name="Sorbara M."/>
        </authorList>
    </citation>
    <scope>NUCLEOTIDE SEQUENCE</scope>
    <source>
        <strain evidence="14">MSK.11.9</strain>
        <strain evidence="13">MSK.15.32</strain>
        <strain evidence="12">MSK.22.53</strain>
    </source>
</reference>
<dbReference type="SMART" id="SM00345">
    <property type="entry name" value="HTH_GNTR"/>
    <property type="match status" value="1"/>
</dbReference>
<proteinExistence type="predicted"/>
<dbReference type="Proteomes" id="UP000260808">
    <property type="component" value="Unassembled WGS sequence"/>
</dbReference>
<keyword evidence="2" id="KW-0238">DNA-binding</keyword>
<dbReference type="EMBL" id="JAAIRM010000011">
    <property type="protein sequence ID" value="NSI19291.1"/>
    <property type="molecule type" value="Genomic_DNA"/>
</dbReference>
<evidence type="ECO:0000313" key="32">
    <source>
        <dbReference type="Proteomes" id="UP000283834"/>
    </source>
</evidence>
<dbReference type="Proteomes" id="UP000286137">
    <property type="component" value="Unassembled WGS sequence"/>
</dbReference>
<dbReference type="PRINTS" id="PR00035">
    <property type="entry name" value="HTHGNTR"/>
</dbReference>
<evidence type="ECO:0000313" key="36">
    <source>
        <dbReference type="Proteomes" id="UP000285610"/>
    </source>
</evidence>
<dbReference type="InterPro" id="IPR050679">
    <property type="entry name" value="Bact_HTH_transcr_reg"/>
</dbReference>
<dbReference type="EMBL" id="JAPZED010000007">
    <property type="protein sequence ID" value="MCZ7694145.1"/>
    <property type="molecule type" value="Genomic_DNA"/>
</dbReference>
<dbReference type="GeneID" id="57433041"/>
<dbReference type="Gene3D" id="1.10.10.10">
    <property type="entry name" value="Winged helix-like DNA-binding domain superfamily/Winged helix DNA-binding domain"/>
    <property type="match status" value="1"/>
</dbReference>
<dbReference type="EMBL" id="JAPRAY010000008">
    <property type="protein sequence ID" value="MCZ0667345.1"/>
    <property type="molecule type" value="Genomic_DNA"/>
</dbReference>
<dbReference type="EMBL" id="QSIR01000005">
    <property type="protein sequence ID" value="RHD07750.1"/>
    <property type="molecule type" value="Genomic_DNA"/>
</dbReference>
<evidence type="ECO:0000313" key="22">
    <source>
        <dbReference type="EMBL" id="RHD07750.1"/>
    </source>
</evidence>
<evidence type="ECO:0000313" key="14">
    <source>
        <dbReference type="EMBL" id="NSI64404.1"/>
    </source>
</evidence>
<keyword evidence="3" id="KW-0804">Transcription</keyword>
<dbReference type="AlphaFoldDB" id="A0A2N5P275"/>
<evidence type="ECO:0000313" key="17">
    <source>
        <dbReference type="EMBL" id="PLT76105.1"/>
    </source>
</evidence>
<evidence type="ECO:0000313" key="28">
    <source>
        <dbReference type="Proteomes" id="UP000234849"/>
    </source>
</evidence>
<reference evidence="12" key="3">
    <citation type="journal article" date="2020" name="Cell Host Microbe">
        <title>Functional and Genomic Variation between Human-Derived Isolates of Lachnospiraceae Reveals Inter- and Intra-Species Diversity.</title>
        <authorList>
            <person name="Sorbara M.T."/>
            <person name="Littmann E.R."/>
            <person name="Fontana E."/>
            <person name="Moody T.U."/>
            <person name="Kohout C.E."/>
            <person name="Gjonbalaj M."/>
            <person name="Eaton V."/>
            <person name="Seok R."/>
            <person name="Leiner I.M."/>
            <person name="Pamer E.G."/>
        </authorList>
    </citation>
    <scope>NUCLEOTIDE SEQUENCE</scope>
    <source>
        <strain evidence="14">MSK.11.9</strain>
        <strain evidence="13">MSK.15.32</strain>
        <strain evidence="12">MSK.22.53</strain>
    </source>
</reference>
<dbReference type="InterPro" id="IPR011663">
    <property type="entry name" value="UTRA"/>
</dbReference>
<dbReference type="EMBL" id="NIHS01000002">
    <property type="protein sequence ID" value="PLT74826.1"/>
    <property type="molecule type" value="Genomic_DNA"/>
</dbReference>
<evidence type="ECO:0000256" key="2">
    <source>
        <dbReference type="ARBA" id="ARBA00023125"/>
    </source>
</evidence>
<evidence type="ECO:0000256" key="3">
    <source>
        <dbReference type="ARBA" id="ARBA00023163"/>
    </source>
</evidence>
<evidence type="ECO:0000313" key="27">
    <source>
        <dbReference type="Proteomes" id="UP000234840"/>
    </source>
</evidence>
<dbReference type="SMART" id="SM00866">
    <property type="entry name" value="UTRA"/>
    <property type="match status" value="1"/>
</dbReference>
<evidence type="ECO:0000313" key="9">
    <source>
        <dbReference type="EMBL" id="MDB8685778.1"/>
    </source>
</evidence>
<evidence type="ECO:0000313" key="15">
    <source>
        <dbReference type="EMBL" id="PLT54772.1"/>
    </source>
</evidence>
<dbReference type="Proteomes" id="UP001079535">
    <property type="component" value="Unassembled WGS sequence"/>
</dbReference>
<gene>
    <name evidence="15" type="ORF">CDL18_09390</name>
    <name evidence="18" type="ORF">CDL20_02940</name>
    <name evidence="17" type="ORF">CDL23_05575</name>
    <name evidence="16" type="ORF">CDL26_01810</name>
    <name evidence="25" type="ORF">DW142_02605</name>
    <name evidence="24" type="ORF">DW243_02615</name>
    <name evidence="23" type="ORF">DW270_05190</name>
    <name evidence="22" type="ORF">DW812_05050</name>
    <name evidence="21" type="ORF">DWX36_05045</name>
    <name evidence="20" type="ORF">DWY88_01565</name>
    <name evidence="26" type="ORF">DWZ50_12300</name>
    <name evidence="19" type="ORF">DXC31_04975</name>
    <name evidence="12" type="ORF">G4958_08020</name>
    <name evidence="14" type="ORF">G4981_03765</name>
    <name evidence="13" type="ORF">G4993_02905</name>
    <name evidence="6" type="ORF">LIQ08_04540</name>
    <name evidence="5" type="ORF">LIQ10_01005</name>
    <name evidence="11" type="ORF">O4N78_04745</name>
    <name evidence="8" type="ORF">O8D18_08835</name>
    <name evidence="7" type="ORF">OZZ17_07275</name>
    <name evidence="10" type="ORF">PNU63_07630</name>
    <name evidence="9" type="ORF">PNW85_03675</name>
</gene>
<dbReference type="Proteomes" id="UP000283834">
    <property type="component" value="Unassembled WGS sequence"/>
</dbReference>
<dbReference type="Proteomes" id="UP001149331">
    <property type="component" value="Unassembled WGS sequence"/>
</dbReference>
<dbReference type="Gene3D" id="3.40.1410.10">
    <property type="entry name" value="Chorismate lyase-like"/>
    <property type="match status" value="1"/>
</dbReference>
<reference evidence="5" key="5">
    <citation type="submission" date="2021-10" db="EMBL/GenBank/DDBJ databases">
        <title>Collection of gut derived symbiotic bacterial strains cultured from healthy donors.</title>
        <authorList>
            <person name="Lin H."/>
            <person name="Littmann E."/>
            <person name="Claire K."/>
            <person name="Pamer E."/>
        </authorList>
    </citation>
    <scope>NUCLEOTIDE SEQUENCE</scope>
    <source>
        <strain evidence="6">MSK.23.18</strain>
        <strain evidence="5">MSK.23.4</strain>
    </source>
</reference>
<dbReference type="EMBL" id="QRQE01000031">
    <property type="protein sequence ID" value="RHM73606.1"/>
    <property type="molecule type" value="Genomic_DNA"/>
</dbReference>
<dbReference type="EMBL" id="JAAIRY010000003">
    <property type="protein sequence ID" value="NSI64404.1"/>
    <property type="molecule type" value="Genomic_DNA"/>
</dbReference>
<dbReference type="Proteomes" id="UP000285697">
    <property type="component" value="Unassembled WGS sequence"/>
</dbReference>
<reference evidence="11" key="7">
    <citation type="submission" date="2022-12" db="EMBL/GenBank/DDBJ databases">
        <title>Genome of R. gnavus strain RSHDN_120.</title>
        <authorList>
            <person name="Abdugheni R."/>
        </authorList>
    </citation>
    <scope>NUCLEOTIDE SEQUENCE</scope>
    <source>
        <strain evidence="11">RSHDN_120</strain>
    </source>
</reference>
<evidence type="ECO:0000313" key="25">
    <source>
        <dbReference type="EMBL" id="RHJ15584.1"/>
    </source>
</evidence>
<comment type="caution">
    <text evidence="26">The sequence shown here is derived from an EMBL/GenBank/DDBJ whole genome shotgun (WGS) entry which is preliminary data.</text>
</comment>
<dbReference type="Proteomes" id="UP000283981">
    <property type="component" value="Unassembled WGS sequence"/>
</dbReference>
<dbReference type="EMBL" id="JAPZEG010000004">
    <property type="protein sequence ID" value="MDE1202891.1"/>
    <property type="molecule type" value="Genomic_DNA"/>
</dbReference>
<evidence type="ECO:0000313" key="19">
    <source>
        <dbReference type="EMBL" id="RGM24192.1"/>
    </source>
</evidence>
<dbReference type="CDD" id="cd07377">
    <property type="entry name" value="WHTH_GntR"/>
    <property type="match status" value="1"/>
</dbReference>
<dbReference type="SUPFAM" id="SSF46785">
    <property type="entry name" value="Winged helix' DNA-binding domain"/>
    <property type="match status" value="1"/>
</dbReference>
<dbReference type="Proteomes" id="UP001296580">
    <property type="component" value="Unassembled WGS sequence"/>
</dbReference>
<dbReference type="GO" id="GO:0003677">
    <property type="term" value="F:DNA binding"/>
    <property type="evidence" value="ECO:0007669"/>
    <property type="project" value="UniProtKB-KW"/>
</dbReference>
<evidence type="ECO:0000313" key="7">
    <source>
        <dbReference type="EMBL" id="MCZ0667345.1"/>
    </source>
</evidence>
<dbReference type="Proteomes" id="UP001297422">
    <property type="component" value="Unassembled WGS sequence"/>
</dbReference>
<dbReference type="GO" id="GO:0003700">
    <property type="term" value="F:DNA-binding transcription factor activity"/>
    <property type="evidence" value="ECO:0007669"/>
    <property type="project" value="InterPro"/>
</dbReference>
<dbReference type="Proteomes" id="UP001296581">
    <property type="component" value="Unassembled WGS sequence"/>
</dbReference>
<evidence type="ECO:0000313" key="8">
    <source>
        <dbReference type="EMBL" id="MCZ7694145.1"/>
    </source>
</evidence>
<dbReference type="GO" id="GO:0045892">
    <property type="term" value="P:negative regulation of DNA-templated transcription"/>
    <property type="evidence" value="ECO:0007669"/>
    <property type="project" value="TreeGrafter"/>
</dbReference>
<dbReference type="EMBL" id="JAAIRV010000003">
    <property type="protein sequence ID" value="NSI57350.1"/>
    <property type="molecule type" value="Genomic_DNA"/>
</dbReference>
<dbReference type="Proteomes" id="UP000285610">
    <property type="component" value="Unassembled WGS sequence"/>
</dbReference>
<reference evidence="7" key="6">
    <citation type="submission" date="2022-11" db="EMBL/GenBank/DDBJ databases">
        <title>Temperate bacteriophages infecting mucin-degrading bacterium Ruminococcus gnavus from the human gut.</title>
        <authorList>
            <person name="Buttimer C."/>
        </authorList>
    </citation>
    <scope>NUCLEOTIDE SEQUENCE</scope>
    <source>
        <strain evidence="7">CCUG 49994</strain>
    </source>
</reference>
<dbReference type="PROSITE" id="PS50949">
    <property type="entry name" value="HTH_GNTR"/>
    <property type="match status" value="1"/>
</dbReference>
<dbReference type="EMBL" id="QRLN01000002">
    <property type="protein sequence ID" value="RHJ15584.1"/>
    <property type="molecule type" value="Genomic_DNA"/>
</dbReference>
<dbReference type="Proteomes" id="UP001296643">
    <property type="component" value="Unassembled WGS sequence"/>
</dbReference>
<feature type="domain" description="HTH gntR-type" evidence="4">
    <location>
        <begin position="9"/>
        <end position="77"/>
    </location>
</feature>
<dbReference type="Pfam" id="PF00392">
    <property type="entry name" value="GntR"/>
    <property type="match status" value="1"/>
</dbReference>
<evidence type="ECO:0000313" key="31">
    <source>
        <dbReference type="Proteomes" id="UP000260808"/>
    </source>
</evidence>
<dbReference type="Proteomes" id="UP000234891">
    <property type="component" value="Unassembled WGS sequence"/>
</dbReference>
<dbReference type="InterPro" id="IPR028978">
    <property type="entry name" value="Chorismate_lyase_/UTRA_dom_sf"/>
</dbReference>
<evidence type="ECO:0000313" key="24">
    <source>
        <dbReference type="EMBL" id="RHG87915.1"/>
    </source>
</evidence>
<dbReference type="SUPFAM" id="SSF64288">
    <property type="entry name" value="Chorismate lyase-like"/>
    <property type="match status" value="1"/>
</dbReference>
<dbReference type="EMBL" id="QRWQ01000003">
    <property type="protein sequence ID" value="RGT40582.1"/>
    <property type="molecule type" value="Genomic_DNA"/>
</dbReference>
<accession>A0A2N5P275</accession>
<evidence type="ECO:0000313" key="5">
    <source>
        <dbReference type="EMBL" id="MCB5492323.1"/>
    </source>
</evidence>
<dbReference type="EMBL" id="JAJBNC010000001">
    <property type="protein sequence ID" value="MCB5492323.1"/>
    <property type="molecule type" value="Genomic_DNA"/>
</dbReference>
<evidence type="ECO:0000313" key="13">
    <source>
        <dbReference type="EMBL" id="NSI57350.1"/>
    </source>
</evidence>
<evidence type="ECO:0000256" key="1">
    <source>
        <dbReference type="ARBA" id="ARBA00023015"/>
    </source>
</evidence>
<dbReference type="Pfam" id="PF07702">
    <property type="entry name" value="UTRA"/>
    <property type="match status" value="1"/>
</dbReference>
<evidence type="ECO:0000313" key="34">
    <source>
        <dbReference type="Proteomes" id="UP000283992"/>
    </source>
</evidence>
<evidence type="ECO:0000259" key="4">
    <source>
        <dbReference type="PROSITE" id="PS50949"/>
    </source>
</evidence>
<name>A0A2N5P275_MEDGN</name>
<dbReference type="EMBL" id="JAJBOM010000004">
    <property type="protein sequence ID" value="MCB5618430.1"/>
    <property type="molecule type" value="Genomic_DNA"/>
</dbReference>
<evidence type="ECO:0000313" key="11">
    <source>
        <dbReference type="EMBL" id="MDE1202891.1"/>
    </source>
</evidence>
<evidence type="ECO:0000313" key="6">
    <source>
        <dbReference type="EMBL" id="MCB5618430.1"/>
    </source>
</evidence>
<dbReference type="EMBL" id="QRIA01000005">
    <property type="protein sequence ID" value="RHG20772.1"/>
    <property type="molecule type" value="Genomic_DNA"/>
</dbReference>